<feature type="compositionally biased region" description="Polar residues" evidence="2">
    <location>
        <begin position="149"/>
        <end position="159"/>
    </location>
</feature>
<feature type="compositionally biased region" description="Polar residues" evidence="2">
    <location>
        <begin position="126"/>
        <end position="135"/>
    </location>
</feature>
<evidence type="ECO:0000256" key="2">
    <source>
        <dbReference type="SAM" id="MobiDB-lite"/>
    </source>
</evidence>
<accession>A0A2B7WXD3</accession>
<name>A0A2B7WXD3_POLH7</name>
<dbReference type="Pfam" id="PF13920">
    <property type="entry name" value="zf-C3HC4_3"/>
    <property type="match status" value="1"/>
</dbReference>
<keyword evidence="1" id="KW-0862">Zinc</keyword>
<keyword evidence="5" id="KW-1185">Reference proteome</keyword>
<dbReference type="SUPFAM" id="SSF57850">
    <property type="entry name" value="RING/U-box"/>
    <property type="match status" value="1"/>
</dbReference>
<feature type="compositionally biased region" description="Basic and acidic residues" evidence="2">
    <location>
        <begin position="574"/>
        <end position="583"/>
    </location>
</feature>
<feature type="compositionally biased region" description="Low complexity" evidence="2">
    <location>
        <begin position="187"/>
        <end position="197"/>
    </location>
</feature>
<dbReference type="PANTHER" id="PTHR22996:SF0">
    <property type="entry name" value="RE60872P-RELATED"/>
    <property type="match status" value="1"/>
</dbReference>
<feature type="compositionally biased region" description="Polar residues" evidence="2">
    <location>
        <begin position="198"/>
        <end position="212"/>
    </location>
</feature>
<dbReference type="Proteomes" id="UP000224634">
    <property type="component" value="Unassembled WGS sequence"/>
</dbReference>
<feature type="domain" description="RING-type" evidence="3">
    <location>
        <begin position="592"/>
        <end position="641"/>
    </location>
</feature>
<dbReference type="AlphaFoldDB" id="A0A2B7WXD3"/>
<reference evidence="4 5" key="1">
    <citation type="submission" date="2017-10" db="EMBL/GenBank/DDBJ databases">
        <title>Comparative genomics in systemic dimorphic fungi from Ajellomycetaceae.</title>
        <authorList>
            <person name="Munoz J.F."/>
            <person name="Mcewen J.G."/>
            <person name="Clay O.K."/>
            <person name="Cuomo C.A."/>
        </authorList>
    </citation>
    <scope>NUCLEOTIDE SEQUENCE [LARGE SCALE GENOMIC DNA]</scope>
    <source>
        <strain evidence="4 5">UAMH7299</strain>
    </source>
</reference>
<feature type="region of interest" description="Disordered" evidence="2">
    <location>
        <begin position="78"/>
        <end position="161"/>
    </location>
</feature>
<proteinExistence type="predicted"/>
<dbReference type="GO" id="GO:0016567">
    <property type="term" value="P:protein ubiquitination"/>
    <property type="evidence" value="ECO:0007669"/>
    <property type="project" value="TreeGrafter"/>
</dbReference>
<evidence type="ECO:0000313" key="5">
    <source>
        <dbReference type="Proteomes" id="UP000224634"/>
    </source>
</evidence>
<gene>
    <name evidence="4" type="ORF">AJ80_09046</name>
</gene>
<feature type="compositionally biased region" description="Polar residues" evidence="2">
    <location>
        <begin position="256"/>
        <end position="267"/>
    </location>
</feature>
<feature type="region of interest" description="Disordered" evidence="2">
    <location>
        <begin position="174"/>
        <end position="238"/>
    </location>
</feature>
<feature type="region of interest" description="Disordered" evidence="2">
    <location>
        <begin position="542"/>
        <end position="583"/>
    </location>
</feature>
<dbReference type="OrthoDB" id="1711136at2759"/>
<dbReference type="STRING" id="1447883.A0A2B7WXD3"/>
<dbReference type="EMBL" id="PDNA01000241">
    <property type="protein sequence ID" value="PGH01151.1"/>
    <property type="molecule type" value="Genomic_DNA"/>
</dbReference>
<organism evidence="4 5">
    <name type="scientific">Polytolypa hystricis (strain UAMH7299)</name>
    <dbReference type="NCBI Taxonomy" id="1447883"/>
    <lineage>
        <taxon>Eukaryota</taxon>
        <taxon>Fungi</taxon>
        <taxon>Dikarya</taxon>
        <taxon>Ascomycota</taxon>
        <taxon>Pezizomycotina</taxon>
        <taxon>Eurotiomycetes</taxon>
        <taxon>Eurotiomycetidae</taxon>
        <taxon>Onygenales</taxon>
        <taxon>Onygenales incertae sedis</taxon>
        <taxon>Polytolypa</taxon>
    </lineage>
</organism>
<dbReference type="InterPro" id="IPR013083">
    <property type="entry name" value="Znf_RING/FYVE/PHD"/>
</dbReference>
<feature type="region of interest" description="Disordered" evidence="2">
    <location>
        <begin position="256"/>
        <end position="330"/>
    </location>
</feature>
<dbReference type="SMART" id="SM00184">
    <property type="entry name" value="RING"/>
    <property type="match status" value="1"/>
</dbReference>
<keyword evidence="1" id="KW-0863">Zinc-finger</keyword>
<evidence type="ECO:0000256" key="1">
    <source>
        <dbReference type="PROSITE-ProRule" id="PRU00175"/>
    </source>
</evidence>
<dbReference type="PROSITE" id="PS50089">
    <property type="entry name" value="ZF_RING_2"/>
    <property type="match status" value="1"/>
</dbReference>
<comment type="caution">
    <text evidence="4">The sequence shown here is derived from an EMBL/GenBank/DDBJ whole genome shotgun (WGS) entry which is preliminary data.</text>
</comment>
<evidence type="ECO:0000313" key="4">
    <source>
        <dbReference type="EMBL" id="PGH01151.1"/>
    </source>
</evidence>
<keyword evidence="1" id="KW-0479">Metal-binding</keyword>
<dbReference type="GO" id="GO:0061630">
    <property type="term" value="F:ubiquitin protein ligase activity"/>
    <property type="evidence" value="ECO:0007669"/>
    <property type="project" value="UniProtKB-EC"/>
</dbReference>
<feature type="compositionally biased region" description="Polar residues" evidence="2">
    <location>
        <begin position="291"/>
        <end position="316"/>
    </location>
</feature>
<feature type="region of interest" description="Disordered" evidence="2">
    <location>
        <begin position="444"/>
        <end position="493"/>
    </location>
</feature>
<evidence type="ECO:0000259" key="3">
    <source>
        <dbReference type="PROSITE" id="PS50089"/>
    </source>
</evidence>
<protein>
    <recommendedName>
        <fullName evidence="3">RING-type domain-containing protein</fullName>
    </recommendedName>
</protein>
<feature type="compositionally biased region" description="Polar residues" evidence="2">
    <location>
        <begin position="222"/>
        <end position="238"/>
    </location>
</feature>
<dbReference type="PANTHER" id="PTHR22996">
    <property type="entry name" value="MAHOGUNIN"/>
    <property type="match status" value="1"/>
</dbReference>
<dbReference type="InterPro" id="IPR045194">
    <property type="entry name" value="MGRN1/RNF157-like"/>
</dbReference>
<dbReference type="GO" id="GO:0008270">
    <property type="term" value="F:zinc ion binding"/>
    <property type="evidence" value="ECO:0007669"/>
    <property type="project" value="UniProtKB-KW"/>
</dbReference>
<dbReference type="Gene3D" id="3.30.40.10">
    <property type="entry name" value="Zinc/RING finger domain, C3HC4 (zinc finger)"/>
    <property type="match status" value="1"/>
</dbReference>
<sequence length="650" mass="71280">MSAWPPQDRALSCNHKGTTGCQSDYSMACCLCDPRPFAPSAPPAVCIYTRDWSRAGSICANCQEYYFAQVDQLSARVGRRSHTTLPSNPQHHQTRPRPQQVRFEGQSPSSTLPPEPPQLFSDVRTRQGTFNSQSPPDVAPIRAGHDNRQPQVAETTGPSLSPLGAYAADVGSFARPPDPNSFSVGVQDASQQSQSAQFTGNMAARSNHSSQDLMDIDPPGETNRQPNGTSPIPINHPQSQFANLEGYMQSLRTIAASSTANQENRASGLQAPPNSRLDNESFIPTYHVPIHSSSGQRHPSSENNAPLSTENATQNPPAGAPTQAPVSPSSYRTFHTNWQAYLRAETERRLNNTNNAAQNNSPYPNAQTMYPPQYVPSPYLHNDASQVNPLLPLNAQGQIYPPRADAQNAQAARTADASSIALNRASLMRNHSLRELPQHMSHIRRRHAQALSADYASATNTDIHAQSRRRSRRTDDGGAHQTAEPSRTGPMRGFRYYHEDSERQDDLNSGPVIFPYAEGHRLARMLYGEHAQLLNRGDMPGLSLALDPHHRPRPRSDIGQGQPAPAPKGLDNQNDGRPEPKESEELTINIECKVCMSQLIDTVVLPCGHAVLCRWCADQHIPSAKTDYTRPAGKASCPMCRKPVSRKVSD</sequence>
<dbReference type="InterPro" id="IPR001841">
    <property type="entry name" value="Znf_RING"/>
</dbReference>